<keyword evidence="3" id="KW-1185">Reference proteome</keyword>
<dbReference type="Proteomes" id="UP001204151">
    <property type="component" value="Unassembled WGS sequence"/>
</dbReference>
<evidence type="ECO:0000313" key="3">
    <source>
        <dbReference type="Proteomes" id="UP001204151"/>
    </source>
</evidence>
<proteinExistence type="predicted"/>
<organism evidence="2 3">
    <name type="scientific">Massilia pinisoli</name>
    <dbReference type="NCBI Taxonomy" id="1772194"/>
    <lineage>
        <taxon>Bacteria</taxon>
        <taxon>Pseudomonadati</taxon>
        <taxon>Pseudomonadota</taxon>
        <taxon>Betaproteobacteria</taxon>
        <taxon>Burkholderiales</taxon>
        <taxon>Oxalobacteraceae</taxon>
        <taxon>Telluria group</taxon>
        <taxon>Massilia</taxon>
    </lineage>
</organism>
<comment type="caution">
    <text evidence="2">The sequence shown here is derived from an EMBL/GenBank/DDBJ whole genome shotgun (WGS) entry which is preliminary data.</text>
</comment>
<sequence>MDGKTLQLELTSFPKRLKQLRDQYSDQADSARYVEVEDKARRAYTQLGHAQDSLENLAIELARAEKHITALVKSERSFNAKRKKNGEEELTTCHMVLRDFSASNLSKLK</sequence>
<accession>A0ABT2A038</accession>
<gene>
    <name evidence="2" type="ORF">NX784_28650</name>
</gene>
<evidence type="ECO:0000256" key="1">
    <source>
        <dbReference type="SAM" id="Coils"/>
    </source>
</evidence>
<dbReference type="RefSeq" id="WP_258820074.1">
    <property type="nucleotide sequence ID" value="NZ_JANUGW010000048.1"/>
</dbReference>
<protein>
    <submittedName>
        <fullName evidence="2">Uncharacterized protein</fullName>
    </submittedName>
</protein>
<dbReference type="EMBL" id="JANUGW010000048">
    <property type="protein sequence ID" value="MCS0585555.1"/>
    <property type="molecule type" value="Genomic_DNA"/>
</dbReference>
<evidence type="ECO:0000313" key="2">
    <source>
        <dbReference type="EMBL" id="MCS0585555.1"/>
    </source>
</evidence>
<name>A0ABT2A038_9BURK</name>
<keyword evidence="1" id="KW-0175">Coiled coil</keyword>
<reference evidence="2 3" key="1">
    <citation type="submission" date="2022-08" db="EMBL/GenBank/DDBJ databases">
        <title>Reclassification of Massilia species as members of the genera Telluria, Duganella, Pseudoduganella, Mokoshia gen. nov. and Zemynaea gen. nov. using orthogonal and non-orthogonal genome-based approaches.</title>
        <authorList>
            <person name="Bowman J.P."/>
        </authorList>
    </citation>
    <scope>NUCLEOTIDE SEQUENCE [LARGE SCALE GENOMIC DNA]</scope>
    <source>
        <strain evidence="2 3">JCM 31316</strain>
    </source>
</reference>
<feature type="coiled-coil region" evidence="1">
    <location>
        <begin position="47"/>
        <end position="74"/>
    </location>
</feature>